<proteinExistence type="predicted"/>
<gene>
    <name evidence="1" type="ORF">SOIL9_16310</name>
</gene>
<protein>
    <submittedName>
        <fullName evidence="1">Uncharacterized protein</fullName>
    </submittedName>
</protein>
<dbReference type="EMBL" id="LR593886">
    <property type="protein sequence ID" value="VTR96083.1"/>
    <property type="molecule type" value="Genomic_DNA"/>
</dbReference>
<name>A0A6P2D4U0_9BACT</name>
<sequence length="215" mass="23088">MSEVEWLTSSYPPTMLRHLLGVFGDRKFRLFAVACCRRLEEQFLDADDRAALDVVERFADGRASASELAAVSIRASNQVVAGAAVRAAPEAAVLVSVGSAALVAARDGDPDHPQGLGDYIASEEGERQSQARLLREIVGNPFRTVVFDPGWRTSTAVALAAQMYESREFGAMSILADALQDAGCDSTNVLEHCRGPGPHVRGCWVVDMVLGVIDL</sequence>
<dbReference type="Proteomes" id="UP000464178">
    <property type="component" value="Chromosome"/>
</dbReference>
<dbReference type="AlphaFoldDB" id="A0A6P2D4U0"/>
<evidence type="ECO:0000313" key="1">
    <source>
        <dbReference type="EMBL" id="VTR96083.1"/>
    </source>
</evidence>
<keyword evidence="2" id="KW-1185">Reference proteome</keyword>
<dbReference type="KEGG" id="gms:SOIL9_16310"/>
<reference evidence="1 2" key="1">
    <citation type="submission" date="2019-05" db="EMBL/GenBank/DDBJ databases">
        <authorList>
            <consortium name="Science for Life Laboratories"/>
        </authorList>
    </citation>
    <scope>NUCLEOTIDE SEQUENCE [LARGE SCALE GENOMIC DNA]</scope>
    <source>
        <strain evidence="1">Soil9</strain>
    </source>
</reference>
<accession>A0A6P2D4U0</accession>
<organism evidence="1 2">
    <name type="scientific">Gemmata massiliana</name>
    <dbReference type="NCBI Taxonomy" id="1210884"/>
    <lineage>
        <taxon>Bacteria</taxon>
        <taxon>Pseudomonadati</taxon>
        <taxon>Planctomycetota</taxon>
        <taxon>Planctomycetia</taxon>
        <taxon>Gemmatales</taxon>
        <taxon>Gemmataceae</taxon>
        <taxon>Gemmata</taxon>
    </lineage>
</organism>
<evidence type="ECO:0000313" key="2">
    <source>
        <dbReference type="Proteomes" id="UP000464178"/>
    </source>
</evidence>
<dbReference type="RefSeq" id="WP_232069771.1">
    <property type="nucleotide sequence ID" value="NZ_LR593886.1"/>
</dbReference>